<gene>
    <name evidence="6" type="ORF">UFOVP434_20</name>
</gene>
<dbReference type="InterPro" id="IPR036157">
    <property type="entry name" value="dUTPase-like_sf"/>
</dbReference>
<reference evidence="6" key="1">
    <citation type="submission" date="2020-04" db="EMBL/GenBank/DDBJ databases">
        <authorList>
            <person name="Chiriac C."/>
            <person name="Salcher M."/>
            <person name="Ghai R."/>
            <person name="Kavagutti S V."/>
        </authorList>
    </citation>
    <scope>NUCLEOTIDE SEQUENCE</scope>
</reference>
<accession>A0A6J5MBU0</accession>
<dbReference type="InterPro" id="IPR033704">
    <property type="entry name" value="dUTPase_trimeric"/>
</dbReference>
<dbReference type="GO" id="GO:0046081">
    <property type="term" value="P:dUTP catabolic process"/>
    <property type="evidence" value="ECO:0007669"/>
    <property type="project" value="InterPro"/>
</dbReference>
<sequence length="151" mass="17059">MNNLGFYKLSPEAKLPTYGTSGAACFDFYSFSEDTYLYPGQKEIFNIGLIPVIPEGFSLRIHPRSGLAFKHSVTLVNAEGIIDEDYADEMKVALYMFEDVYDYNQEPVLIKKFDRIAQGELVKNEKVFIYEQFLRPGKIGNRDGGFGSTGN</sequence>
<dbReference type="EMBL" id="LR796415">
    <property type="protein sequence ID" value="CAB4142570.1"/>
    <property type="molecule type" value="Genomic_DNA"/>
</dbReference>
<dbReference type="InterPro" id="IPR029054">
    <property type="entry name" value="dUTPase-like"/>
</dbReference>
<dbReference type="CDD" id="cd07557">
    <property type="entry name" value="trimeric_dUTPase"/>
    <property type="match status" value="1"/>
</dbReference>
<protein>
    <recommendedName>
        <fullName evidence="2">dUTP diphosphatase</fullName>
        <ecNumber evidence="2">3.6.1.23</ecNumber>
    </recommendedName>
</protein>
<dbReference type="SUPFAM" id="SSF51283">
    <property type="entry name" value="dUTPase-like"/>
    <property type="match status" value="1"/>
</dbReference>
<dbReference type="InterPro" id="IPR008181">
    <property type="entry name" value="dUTPase"/>
</dbReference>
<dbReference type="GO" id="GO:0000287">
    <property type="term" value="F:magnesium ion binding"/>
    <property type="evidence" value="ECO:0007669"/>
    <property type="project" value="InterPro"/>
</dbReference>
<organism evidence="6">
    <name type="scientific">uncultured Caudovirales phage</name>
    <dbReference type="NCBI Taxonomy" id="2100421"/>
    <lineage>
        <taxon>Viruses</taxon>
        <taxon>Duplodnaviria</taxon>
        <taxon>Heunggongvirae</taxon>
        <taxon>Uroviricota</taxon>
        <taxon>Caudoviricetes</taxon>
        <taxon>Peduoviridae</taxon>
        <taxon>Maltschvirus</taxon>
        <taxon>Maltschvirus maltsch</taxon>
    </lineage>
</organism>
<evidence type="ECO:0000259" key="5">
    <source>
        <dbReference type="Pfam" id="PF00692"/>
    </source>
</evidence>
<evidence type="ECO:0000313" key="6">
    <source>
        <dbReference type="EMBL" id="CAB4142570.1"/>
    </source>
</evidence>
<evidence type="ECO:0000256" key="4">
    <source>
        <dbReference type="ARBA" id="ARBA00023080"/>
    </source>
</evidence>
<dbReference type="NCBIfam" id="TIGR00576">
    <property type="entry name" value="dut"/>
    <property type="match status" value="1"/>
</dbReference>
<dbReference type="Pfam" id="PF00692">
    <property type="entry name" value="dUTPase"/>
    <property type="match status" value="1"/>
</dbReference>
<evidence type="ECO:0000256" key="1">
    <source>
        <dbReference type="ARBA" id="ARBA00006581"/>
    </source>
</evidence>
<dbReference type="Gene3D" id="2.70.40.10">
    <property type="match status" value="1"/>
</dbReference>
<dbReference type="PANTHER" id="PTHR11241">
    <property type="entry name" value="DEOXYURIDINE 5'-TRIPHOSPHATE NUCLEOTIDOHYDROLASE"/>
    <property type="match status" value="1"/>
</dbReference>
<dbReference type="GO" id="GO:0004170">
    <property type="term" value="F:dUTP diphosphatase activity"/>
    <property type="evidence" value="ECO:0007669"/>
    <property type="project" value="UniProtKB-EC"/>
</dbReference>
<keyword evidence="3" id="KW-0378">Hydrolase</keyword>
<keyword evidence="4" id="KW-0546">Nucleotide metabolism</keyword>
<evidence type="ECO:0000256" key="3">
    <source>
        <dbReference type="ARBA" id="ARBA00022801"/>
    </source>
</evidence>
<proteinExistence type="inferred from homology"/>
<name>A0A6J5MBU0_9CAUD</name>
<dbReference type="EC" id="3.6.1.23" evidence="2"/>
<evidence type="ECO:0000256" key="2">
    <source>
        <dbReference type="ARBA" id="ARBA00012379"/>
    </source>
</evidence>
<feature type="domain" description="dUTPase-like" evidence="5">
    <location>
        <begin position="12"/>
        <end position="150"/>
    </location>
</feature>
<dbReference type="GO" id="GO:0006226">
    <property type="term" value="P:dUMP biosynthetic process"/>
    <property type="evidence" value="ECO:0007669"/>
    <property type="project" value="InterPro"/>
</dbReference>
<dbReference type="PANTHER" id="PTHR11241:SF0">
    <property type="entry name" value="DEOXYURIDINE 5'-TRIPHOSPHATE NUCLEOTIDOHYDROLASE"/>
    <property type="match status" value="1"/>
</dbReference>
<comment type="similarity">
    <text evidence="1">Belongs to the dUTPase family.</text>
</comment>